<comment type="subcellular location">
    <subcellularLocation>
        <location evidence="1">Membrane</location>
        <topology evidence="1">Multi-pass membrane protein</topology>
    </subcellularLocation>
</comment>
<protein>
    <recommendedName>
        <fullName evidence="9">Sphingoid long-chain base transporter RSB1</fullName>
    </recommendedName>
</protein>
<keyword evidence="2 6" id="KW-0812">Transmembrane</keyword>
<evidence type="ECO:0000256" key="2">
    <source>
        <dbReference type="ARBA" id="ARBA00022692"/>
    </source>
</evidence>
<organism evidence="7 8">
    <name type="scientific">Purpureocillium lilacinum</name>
    <name type="common">Paecilomyces lilacinus</name>
    <dbReference type="NCBI Taxonomy" id="33203"/>
    <lineage>
        <taxon>Eukaryota</taxon>
        <taxon>Fungi</taxon>
        <taxon>Dikarya</taxon>
        <taxon>Ascomycota</taxon>
        <taxon>Pezizomycotina</taxon>
        <taxon>Sordariomycetes</taxon>
        <taxon>Hypocreomycetidae</taxon>
        <taxon>Hypocreales</taxon>
        <taxon>Ophiocordycipitaceae</taxon>
        <taxon>Purpureocillium</taxon>
    </lineage>
</organism>
<feature type="transmembrane region" description="Helical" evidence="6">
    <location>
        <begin position="443"/>
        <end position="467"/>
    </location>
</feature>
<feature type="region of interest" description="Disordered" evidence="5">
    <location>
        <begin position="471"/>
        <end position="490"/>
    </location>
</feature>
<feature type="transmembrane region" description="Helical" evidence="6">
    <location>
        <begin position="328"/>
        <end position="346"/>
    </location>
</feature>
<keyword evidence="4 6" id="KW-0472">Membrane</keyword>
<dbReference type="EMBL" id="JAWRVI010000055">
    <property type="protein sequence ID" value="KAK4083977.1"/>
    <property type="molecule type" value="Genomic_DNA"/>
</dbReference>
<name>A0ABR0BMZ8_PURLI</name>
<feature type="transmembrane region" description="Helical" evidence="6">
    <location>
        <begin position="228"/>
        <end position="248"/>
    </location>
</feature>
<comment type="caution">
    <text evidence="7">The sequence shown here is derived from an EMBL/GenBank/DDBJ whole genome shotgun (WGS) entry which is preliminary data.</text>
</comment>
<evidence type="ECO:0000256" key="1">
    <source>
        <dbReference type="ARBA" id="ARBA00004141"/>
    </source>
</evidence>
<dbReference type="InterPro" id="IPR007568">
    <property type="entry name" value="RTA1"/>
</dbReference>
<keyword evidence="3 6" id="KW-1133">Transmembrane helix</keyword>
<proteinExistence type="predicted"/>
<feature type="region of interest" description="Disordered" evidence="5">
    <location>
        <begin position="72"/>
        <end position="119"/>
    </location>
</feature>
<evidence type="ECO:0000256" key="3">
    <source>
        <dbReference type="ARBA" id="ARBA00022989"/>
    </source>
</evidence>
<gene>
    <name evidence="7" type="ORF">Purlil1_10610</name>
</gene>
<dbReference type="Pfam" id="PF04479">
    <property type="entry name" value="RTA1"/>
    <property type="match status" value="1"/>
</dbReference>
<accession>A0ABR0BMZ8</accession>
<feature type="transmembrane region" description="Helical" evidence="6">
    <location>
        <begin position="255"/>
        <end position="273"/>
    </location>
</feature>
<dbReference type="Proteomes" id="UP001287286">
    <property type="component" value="Unassembled WGS sequence"/>
</dbReference>
<evidence type="ECO:0008006" key="9">
    <source>
        <dbReference type="Google" id="ProtNLM"/>
    </source>
</evidence>
<feature type="transmembrane region" description="Helical" evidence="6">
    <location>
        <begin position="285"/>
        <end position="308"/>
    </location>
</feature>
<sequence length="490" mass="53257">MSISHSNNRAGRGLVLVVDDHTLAAATAARHQLITAVAIPHLPFVSSDSGVGPAAQLALRAFALGPDAVASFERRPGGPTTATPSHQIPAGVGLRRPSHPRGNASRQRGSRGRPSAPRLTGRIRECEIRFVFEGRLNSIATSKYFDSRQQAASSARLSSRLRQSAPYATRLPPFHPPALAARDAQTALQAGAMSRQLPPGVKTFGPNATCNLDNCPIEWSIYGFRPSLAANTTFLVLFALVGIIHTYLGIRWKSWGFMTGMILGCMSEVIGYIGRIMLWNNPFSFVGFMVQIVCLTIAPVFYTASIYVTLSKTIVYFAPDLSRFKPQLFYWIFIPFDVVCLALQAAGGAMSTNSDGDNQTGVDVSMAGLALQVIVLTAFVACFADYMIRYWRSGRSSGFGWRLTAFFLGLSGSVLLILARCAYRVAELRDGYDGELIKEEAPFIVLEGVLIVLASLALCFGHPGLVFGRDEPRKRSHDSEESGTETTERK</sequence>
<feature type="transmembrane region" description="Helical" evidence="6">
    <location>
        <begin position="366"/>
        <end position="388"/>
    </location>
</feature>
<reference evidence="7 8" key="1">
    <citation type="journal article" date="2024" name="Microbiol. Resour. Announc.">
        <title>Genome annotations for the ascomycete fungi Trichoderma harzianum, Trichoderma aggressivum, and Purpureocillium lilacinum.</title>
        <authorList>
            <person name="Beijen E.P.W."/>
            <person name="Ohm R.A."/>
        </authorList>
    </citation>
    <scope>NUCLEOTIDE SEQUENCE [LARGE SCALE GENOMIC DNA]</scope>
    <source>
        <strain evidence="7 8">CBS 150709</strain>
    </source>
</reference>
<dbReference type="PANTHER" id="PTHR31465:SF9">
    <property type="entry name" value="SPHINGOID LONG-CHAIN BASE TRANSPORTER RSB1"/>
    <property type="match status" value="1"/>
</dbReference>
<evidence type="ECO:0000313" key="7">
    <source>
        <dbReference type="EMBL" id="KAK4083977.1"/>
    </source>
</evidence>
<keyword evidence="8" id="KW-1185">Reference proteome</keyword>
<evidence type="ECO:0000256" key="4">
    <source>
        <dbReference type="ARBA" id="ARBA00023136"/>
    </source>
</evidence>
<evidence type="ECO:0000256" key="5">
    <source>
        <dbReference type="SAM" id="MobiDB-lite"/>
    </source>
</evidence>
<dbReference type="PANTHER" id="PTHR31465">
    <property type="entry name" value="PROTEIN RTA1-RELATED"/>
    <property type="match status" value="1"/>
</dbReference>
<evidence type="ECO:0000256" key="6">
    <source>
        <dbReference type="SAM" id="Phobius"/>
    </source>
</evidence>
<feature type="transmembrane region" description="Helical" evidence="6">
    <location>
        <begin position="400"/>
        <end position="423"/>
    </location>
</feature>
<evidence type="ECO:0000313" key="8">
    <source>
        <dbReference type="Proteomes" id="UP001287286"/>
    </source>
</evidence>